<evidence type="ECO:0000256" key="8">
    <source>
        <dbReference type="ARBA" id="ARBA00023277"/>
    </source>
</evidence>
<sequence length="1369" mass="147120">MFLLKLWSCLVKISLILSIVIRSTAAGSSFFRNRLSASPEYRHRHACPARCSDSGPSSRTWQVYRTIDRFSACDEAIFYDFALSDRVDDPETNHQIYACSSYGSDWSNLPADLSGEAPTPWSSSGNATYQIGSWPDKTGLAAGAYSSTIISQIRSYLSNGFAPVKGPTIIMASIGRASVGVWIGEGLQNQGIGDFALKALENALSTHDYSHGVQVAMQYCLPKQSSDHIFGYIATGDGTFGVVQDTLKQWADAKCLTIPSVSDIVGPAVFNTRPFDPIQALSDNSTRSAAAASSNATTVTSAATFPNSTSECRTVAVASGDSCASLAQRCGISGADFTKYNSASNFCATLQPYQHVCCSSGTLPDFAPQPNSDGSCATYTVAANDNCAVIAAKYSLTVDKISSYNTKTWSWQGCQNLWLGTIMCISSGNPPMPAAVTGTVCGPQVPGTAKPGAGVDLASLNPCPLNACCDIFGQCGTTAEFCTVSQSSTGAPGTAQPGQNGCISNCGTRIVRSSAPAVYRSLAFYEGYNLGRPCLYQAASQLDTTSSTHIFFSFGVFDDKYSISVGDTLSNFEFEGFKRLSGVKRVLSIGGWTFSTDPSTYFLFRNGVLPANRQALANSIANFVNSHGLDGVNLDWEYPGAQDIPGIPAASLDEGANYLELIKLLRGLMPDKEISVAAPASYWYLKGFPIKLMSDYCDYIVYMTYDLHGQWDHNNQWSQIGCPAGNCLRTDVNLTETIGTLSMITKAGVPSNKVIVGVTSYGRSFAMSQAGCSGPQCTFTGTAADSKATPGRCTGTGGYLSNAEILEIIADRRRSGRVNANYIDPDSHTNILVYDDTQWVGWMDDNVKASRTNIYKNFMFGGTADWATDLRTYNPPPGRSETWPFYISAINRGVDPGAGGDTKVNWTTLDCRHPAVADMDKYTPSQRWAMLGCGDAFHDAVEVWKKKDRDAKQFTFTGSLGKKFRAPPGPQCGAHDACGPFLQCDNFNGDGTGPAAYEVWNSMVLLNKIYSRNRDALVAAAATVIDNSMATFESTFAPIPPPDPSQKMIEEIIAVITLGVSIAAAPFFNSVFKTLPQFKDNGNTLGFLKDTTSGLVTFGSNVAKANMKASERAEWTLKKQNEFTKYLGQVLHGWIAANDLALSHLFNGEDESIDVLTAAIQDGHLISGKDGSVPETWAVDLQYQLEDDIATAFYGMAVPALWYAAGNAPFIIDSGYRCGVVDPLGKYLATDTMHKTAVCVDGDLYYIASPQGKARLTIIPPRGPPQGAPNKFSIPPGLNSLDGSQWAKLKWEQIAIGSVKTWKTNSRQNGGAPPDLSNPGSLSDLANKDLTTPGFFRLPVCSPSMAYLAWNNPNLVDKTDHNYPCVSLP</sequence>
<evidence type="ECO:0000256" key="7">
    <source>
        <dbReference type="ARBA" id="ARBA00023026"/>
    </source>
</evidence>
<evidence type="ECO:0000256" key="5">
    <source>
        <dbReference type="ARBA" id="ARBA00022801"/>
    </source>
</evidence>
<keyword evidence="5 11" id="KW-0378">Hydrolase</keyword>
<dbReference type="CDD" id="cd00035">
    <property type="entry name" value="ChtBD1"/>
    <property type="match status" value="1"/>
</dbReference>
<name>A0A6J3MBB7_9PEZI</name>
<dbReference type="InterPro" id="IPR029070">
    <property type="entry name" value="Chitinase_insertion_sf"/>
</dbReference>
<reference evidence="17" key="2">
    <citation type="submission" date="2020-04" db="EMBL/GenBank/DDBJ databases">
        <authorList>
            <consortium name="NCBI Genome Project"/>
        </authorList>
    </citation>
    <scope>NUCLEOTIDE SEQUENCE</scope>
    <source>
        <strain evidence="17">CBS 342.82</strain>
    </source>
</reference>
<keyword evidence="7" id="KW-0843">Virulence</keyword>
<evidence type="ECO:0000256" key="6">
    <source>
        <dbReference type="ARBA" id="ARBA00023024"/>
    </source>
</evidence>
<dbReference type="RefSeq" id="XP_033462189.1">
    <property type="nucleotide sequence ID" value="XM_033606760.1"/>
</dbReference>
<dbReference type="SUPFAM" id="SSF57016">
    <property type="entry name" value="Plant lectins/antimicrobial peptides"/>
    <property type="match status" value="1"/>
</dbReference>
<dbReference type="InterPro" id="IPR017853">
    <property type="entry name" value="GH"/>
</dbReference>
<protein>
    <recommendedName>
        <fullName evidence="3">chitinase</fullName>
        <ecNumber evidence="3">3.2.1.14</ecNumber>
    </recommendedName>
</protein>
<dbReference type="SMART" id="SM00257">
    <property type="entry name" value="LysM"/>
    <property type="match status" value="2"/>
</dbReference>
<organism evidence="17">
    <name type="scientific">Dissoconium aciculare CBS 342.82</name>
    <dbReference type="NCBI Taxonomy" id="1314786"/>
    <lineage>
        <taxon>Eukaryota</taxon>
        <taxon>Fungi</taxon>
        <taxon>Dikarya</taxon>
        <taxon>Ascomycota</taxon>
        <taxon>Pezizomycotina</taxon>
        <taxon>Dothideomycetes</taxon>
        <taxon>Dothideomycetidae</taxon>
        <taxon>Mycosphaerellales</taxon>
        <taxon>Dissoconiaceae</taxon>
        <taxon>Dissoconium</taxon>
    </lineage>
</organism>
<dbReference type="GO" id="GO:0008061">
    <property type="term" value="F:chitin binding"/>
    <property type="evidence" value="ECO:0007669"/>
    <property type="project" value="UniProtKB-KW"/>
</dbReference>
<keyword evidence="8" id="KW-0119">Carbohydrate metabolism</keyword>
<evidence type="ECO:0000256" key="2">
    <source>
        <dbReference type="ARBA" id="ARBA00008682"/>
    </source>
</evidence>
<dbReference type="SUPFAM" id="SSF54556">
    <property type="entry name" value="Chitinase insertion domain"/>
    <property type="match status" value="1"/>
</dbReference>
<dbReference type="SUPFAM" id="SSF51445">
    <property type="entry name" value="(Trans)glycosidases"/>
    <property type="match status" value="1"/>
</dbReference>
<feature type="domain" description="GH18" evidence="15">
    <location>
        <begin position="519"/>
        <end position="896"/>
    </location>
</feature>
<reference evidence="17" key="3">
    <citation type="submission" date="2025-08" db="UniProtKB">
        <authorList>
            <consortium name="RefSeq"/>
        </authorList>
    </citation>
    <scope>IDENTIFICATION</scope>
    <source>
        <strain evidence="17">CBS 342.82</strain>
    </source>
</reference>
<keyword evidence="16" id="KW-1185">Reference proteome</keyword>
<dbReference type="SUPFAM" id="SSF54106">
    <property type="entry name" value="LysM domain"/>
    <property type="match status" value="2"/>
</dbReference>
<evidence type="ECO:0000256" key="10">
    <source>
        <dbReference type="ARBA" id="ARBA00023326"/>
    </source>
</evidence>
<feature type="region of interest" description="Disordered" evidence="12">
    <location>
        <begin position="1304"/>
        <end position="1324"/>
    </location>
</feature>
<evidence type="ECO:0000256" key="13">
    <source>
        <dbReference type="SAM" id="SignalP"/>
    </source>
</evidence>
<keyword evidence="9 11" id="KW-0326">Glycosidase</keyword>
<feature type="chain" id="PRO_5026981207" description="chitinase" evidence="13">
    <location>
        <begin position="27"/>
        <end position="1369"/>
    </location>
</feature>
<dbReference type="PANTHER" id="PTHR47700">
    <property type="entry name" value="V CHITINASE, PUTATIVE (AFU_ORTHOLOGUE AFUA_6G13720)-RELATED"/>
    <property type="match status" value="1"/>
</dbReference>
<dbReference type="InterPro" id="IPR053214">
    <property type="entry name" value="LysM12-like"/>
</dbReference>
<dbReference type="InterPro" id="IPR018392">
    <property type="entry name" value="LysM"/>
</dbReference>
<evidence type="ECO:0000313" key="17">
    <source>
        <dbReference type="RefSeq" id="XP_033462189.1"/>
    </source>
</evidence>
<dbReference type="Gene3D" id="3.10.350.10">
    <property type="entry name" value="LysM domain"/>
    <property type="match status" value="2"/>
</dbReference>
<dbReference type="InterPro" id="IPR036861">
    <property type="entry name" value="Endochitinase-like_sf"/>
</dbReference>
<feature type="domain" description="LysM" evidence="14">
    <location>
        <begin position="313"/>
        <end position="358"/>
    </location>
</feature>
<dbReference type="CDD" id="cd00118">
    <property type="entry name" value="LysM"/>
    <property type="match status" value="1"/>
</dbReference>
<keyword evidence="13" id="KW-0732">Signal</keyword>
<dbReference type="Proteomes" id="UP000504637">
    <property type="component" value="Unplaced"/>
</dbReference>
<dbReference type="GO" id="GO:0000272">
    <property type="term" value="P:polysaccharide catabolic process"/>
    <property type="evidence" value="ECO:0007669"/>
    <property type="project" value="UniProtKB-KW"/>
</dbReference>
<dbReference type="Gene3D" id="3.10.50.10">
    <property type="match status" value="1"/>
</dbReference>
<dbReference type="Gene3D" id="3.30.60.10">
    <property type="entry name" value="Endochitinase-like"/>
    <property type="match status" value="1"/>
</dbReference>
<evidence type="ECO:0000256" key="3">
    <source>
        <dbReference type="ARBA" id="ARBA00012729"/>
    </source>
</evidence>
<dbReference type="InterPro" id="IPR001223">
    <property type="entry name" value="Glyco_hydro18_cat"/>
</dbReference>
<dbReference type="InterPro" id="IPR036779">
    <property type="entry name" value="LysM_dom_sf"/>
</dbReference>
<dbReference type="OrthoDB" id="73875at2759"/>
<keyword evidence="4" id="KW-0147">Chitin-binding</keyword>
<dbReference type="InterPro" id="IPR001579">
    <property type="entry name" value="Glyco_hydro_18_chit_AS"/>
</dbReference>
<dbReference type="PROSITE" id="PS51782">
    <property type="entry name" value="LYSM"/>
    <property type="match status" value="2"/>
</dbReference>
<feature type="domain" description="LysM" evidence="14">
    <location>
        <begin position="377"/>
        <end position="425"/>
    </location>
</feature>
<comment type="catalytic activity">
    <reaction evidence="1">
        <text>Random endo-hydrolysis of N-acetyl-beta-D-glucosaminide (1-&gt;4)-beta-linkages in chitin and chitodextrins.</text>
        <dbReference type="EC" id="3.2.1.14"/>
    </reaction>
</comment>
<evidence type="ECO:0000313" key="16">
    <source>
        <dbReference type="Proteomes" id="UP000504637"/>
    </source>
</evidence>
<dbReference type="Pfam" id="PF00704">
    <property type="entry name" value="Glyco_hydro_18"/>
    <property type="match status" value="1"/>
</dbReference>
<dbReference type="GO" id="GO:0006032">
    <property type="term" value="P:chitin catabolic process"/>
    <property type="evidence" value="ECO:0007669"/>
    <property type="project" value="UniProtKB-KW"/>
</dbReference>
<evidence type="ECO:0000259" key="15">
    <source>
        <dbReference type="PROSITE" id="PS51910"/>
    </source>
</evidence>
<dbReference type="GeneID" id="54364560"/>
<dbReference type="PANTHER" id="PTHR47700:SF1">
    <property type="entry name" value="CHITINASE"/>
    <property type="match status" value="1"/>
</dbReference>
<dbReference type="Gene3D" id="3.20.20.80">
    <property type="entry name" value="Glycosidases"/>
    <property type="match status" value="1"/>
</dbReference>
<keyword evidence="10" id="KW-0624">Polysaccharide degradation</keyword>
<evidence type="ECO:0000256" key="4">
    <source>
        <dbReference type="ARBA" id="ARBA00022669"/>
    </source>
</evidence>
<dbReference type="InterPro" id="IPR011583">
    <property type="entry name" value="Chitinase_II/V-like_cat"/>
</dbReference>
<accession>A0A6J3MBB7</accession>
<evidence type="ECO:0000256" key="12">
    <source>
        <dbReference type="SAM" id="MobiDB-lite"/>
    </source>
</evidence>
<dbReference type="PROSITE" id="PS51910">
    <property type="entry name" value="GH18_2"/>
    <property type="match status" value="1"/>
</dbReference>
<evidence type="ECO:0000259" key="14">
    <source>
        <dbReference type="PROSITE" id="PS51782"/>
    </source>
</evidence>
<dbReference type="CDD" id="cd02878">
    <property type="entry name" value="GH18_zymocin_alpha"/>
    <property type="match status" value="1"/>
</dbReference>
<evidence type="ECO:0000256" key="11">
    <source>
        <dbReference type="RuleBase" id="RU000489"/>
    </source>
</evidence>
<dbReference type="EC" id="3.2.1.14" evidence="3"/>
<dbReference type="PROSITE" id="PS01095">
    <property type="entry name" value="GH18_1"/>
    <property type="match status" value="1"/>
</dbReference>
<feature type="signal peptide" evidence="13">
    <location>
        <begin position="1"/>
        <end position="26"/>
    </location>
</feature>
<dbReference type="GO" id="GO:0008843">
    <property type="term" value="F:endochitinase activity"/>
    <property type="evidence" value="ECO:0007669"/>
    <property type="project" value="UniProtKB-EC"/>
</dbReference>
<evidence type="ECO:0000256" key="1">
    <source>
        <dbReference type="ARBA" id="ARBA00000822"/>
    </source>
</evidence>
<keyword evidence="6" id="KW-0146">Chitin degradation</keyword>
<reference evidence="17" key="1">
    <citation type="submission" date="2020-01" db="EMBL/GenBank/DDBJ databases">
        <authorList>
            <consortium name="DOE Joint Genome Institute"/>
            <person name="Haridas S."/>
            <person name="Albert R."/>
            <person name="Binder M."/>
            <person name="Bloem J."/>
            <person name="Labutti K."/>
            <person name="Salamov A."/>
            <person name="Andreopoulos B."/>
            <person name="Baker S.E."/>
            <person name="Barry K."/>
            <person name="Bills G."/>
            <person name="Bluhm B.H."/>
            <person name="Cannon C."/>
            <person name="Castanera R."/>
            <person name="Culley D.E."/>
            <person name="Daum C."/>
            <person name="Ezra D."/>
            <person name="Gonzalez J.B."/>
            <person name="Henrissat B."/>
            <person name="Kuo A."/>
            <person name="Liang C."/>
            <person name="Lipzen A."/>
            <person name="Lutzoni F."/>
            <person name="Magnuson J."/>
            <person name="Mondo S."/>
            <person name="Nolan M."/>
            <person name="Ohm R."/>
            <person name="Pangilinan J."/>
            <person name="Park H.-J."/>
            <person name="Ramirez L."/>
            <person name="Alfaro M."/>
            <person name="Sun H."/>
            <person name="Tritt A."/>
            <person name="Yoshinaga Y."/>
            <person name="Zwiers L.-H."/>
            <person name="Turgeon B.G."/>
            <person name="Goodwin S.B."/>
            <person name="Spatafora J.W."/>
            <person name="Crous P.W."/>
            <person name="Grigoriev I.V."/>
        </authorList>
    </citation>
    <scope>NUCLEOTIDE SEQUENCE</scope>
    <source>
        <strain evidence="17">CBS 342.82</strain>
    </source>
</reference>
<dbReference type="Pfam" id="PF01476">
    <property type="entry name" value="LysM"/>
    <property type="match status" value="2"/>
</dbReference>
<evidence type="ECO:0000256" key="9">
    <source>
        <dbReference type="ARBA" id="ARBA00023295"/>
    </source>
</evidence>
<comment type="similarity">
    <text evidence="2">Belongs to the glycosyl hydrolase 18 family. Chitinase class V subfamily.</text>
</comment>
<gene>
    <name evidence="17" type="ORF">K489DRAFT_393068</name>
</gene>
<dbReference type="SMART" id="SM00636">
    <property type="entry name" value="Glyco_18"/>
    <property type="match status" value="1"/>
</dbReference>
<proteinExistence type="inferred from homology"/>